<comment type="subcellular location">
    <subcellularLocation>
        <location evidence="1">Cell envelope</location>
    </subcellularLocation>
</comment>
<dbReference type="NCBIfam" id="TIGR03142">
    <property type="entry name" value="cytochro_ccmI"/>
    <property type="match status" value="1"/>
</dbReference>
<dbReference type="PANTHER" id="PTHR47870">
    <property type="entry name" value="CYTOCHROME C-TYPE BIOGENESIS PROTEIN CCMH"/>
    <property type="match status" value="1"/>
</dbReference>
<comment type="caution">
    <text evidence="8">The sequence shown here is derived from an EMBL/GenBank/DDBJ whole genome shotgun (WGS) entry which is preliminary data.</text>
</comment>
<evidence type="ECO:0000313" key="9">
    <source>
        <dbReference type="Proteomes" id="UP000053688"/>
    </source>
</evidence>
<organism evidence="8 9">
    <name type="scientific">Candidatus Photodesmus katoptron Akat1</name>
    <dbReference type="NCBI Taxonomy" id="1236703"/>
    <lineage>
        <taxon>Bacteria</taxon>
        <taxon>Pseudomonadati</taxon>
        <taxon>Pseudomonadota</taxon>
        <taxon>Gammaproteobacteria</taxon>
        <taxon>Vibrionales</taxon>
        <taxon>Vibrionaceae</taxon>
        <taxon>Candidatus Photodesmus</taxon>
    </lineage>
</organism>
<dbReference type="InterPro" id="IPR051263">
    <property type="entry name" value="C-type_cytochrome_biogenesis"/>
</dbReference>
<evidence type="ECO:0000256" key="1">
    <source>
        <dbReference type="ARBA" id="ARBA00004196"/>
    </source>
</evidence>
<evidence type="ECO:0000256" key="5">
    <source>
        <dbReference type="PROSITE-ProRule" id="PRU00339"/>
    </source>
</evidence>
<dbReference type="GO" id="GO:0005886">
    <property type="term" value="C:plasma membrane"/>
    <property type="evidence" value="ECO:0007669"/>
    <property type="project" value="TreeGrafter"/>
</dbReference>
<dbReference type="Gene3D" id="1.25.40.10">
    <property type="entry name" value="Tetratricopeptide repeat domain"/>
    <property type="match status" value="1"/>
</dbReference>
<feature type="transmembrane region" description="Helical" evidence="6">
    <location>
        <begin position="91"/>
        <end position="112"/>
    </location>
</feature>
<keyword evidence="4 5" id="KW-0802">TPR repeat</keyword>
<proteinExistence type="predicted"/>
<evidence type="ECO:0000256" key="2">
    <source>
        <dbReference type="ARBA" id="ARBA00022737"/>
    </source>
</evidence>
<keyword evidence="2" id="KW-0677">Repeat</keyword>
<keyword evidence="9" id="KW-1185">Reference proteome</keyword>
<dbReference type="InterPro" id="IPR011990">
    <property type="entry name" value="TPR-like_helical_dom_sf"/>
</dbReference>
<keyword evidence="6" id="KW-0472">Membrane</keyword>
<feature type="repeat" description="TPR" evidence="5">
    <location>
        <begin position="169"/>
        <end position="202"/>
    </location>
</feature>
<dbReference type="GO" id="GO:0017004">
    <property type="term" value="P:cytochrome complex assembly"/>
    <property type="evidence" value="ECO:0007669"/>
    <property type="project" value="UniProtKB-KW"/>
</dbReference>
<dbReference type="eggNOG" id="COG4235">
    <property type="taxonomic scope" value="Bacteria"/>
</dbReference>
<reference evidence="8 9" key="1">
    <citation type="journal article" date="2014" name="Environ. Microbiol.">
        <title>Genomic signatures of obligate host dependence in the luminous bacterial symbiont of a vertebrate.</title>
        <authorList>
            <person name="Hendry T.A."/>
            <person name="de Wet J.R."/>
            <person name="Dunlap P.V."/>
        </authorList>
    </citation>
    <scope>NUCLEOTIDE SEQUENCE [LARGE SCALE GENOMIC DNA]</scope>
    <source>
        <strain evidence="8 9">Akat1</strain>
    </source>
</reference>
<dbReference type="GO" id="GO:0030313">
    <property type="term" value="C:cell envelope"/>
    <property type="evidence" value="ECO:0007669"/>
    <property type="project" value="UniProtKB-SubCell"/>
</dbReference>
<dbReference type="RefSeq" id="WP_016503488.1">
    <property type="nucleotide sequence ID" value="NZ_AMSD01000001.1"/>
</dbReference>
<dbReference type="Proteomes" id="UP000053688">
    <property type="component" value="Unassembled WGS sequence"/>
</dbReference>
<dbReference type="STRING" id="28176.CF66_2276"/>
<evidence type="ECO:0000256" key="4">
    <source>
        <dbReference type="ARBA" id="ARBA00022803"/>
    </source>
</evidence>
<protein>
    <submittedName>
        <fullName evidence="8">Cytochrome c-type biogenesis protein CcmI</fullName>
    </submittedName>
</protein>
<evidence type="ECO:0000259" key="7">
    <source>
        <dbReference type="Pfam" id="PF23914"/>
    </source>
</evidence>
<keyword evidence="3" id="KW-0201">Cytochrome c-type biogenesis</keyword>
<accession>S3DJ08</accession>
<sequence length="236" mass="27164">MGLFWLVSVILTSFICFILLFSVIRKKSNHSVLLPSEVNKFFYKKNLHEFEKEIEAGLVGEKKKLIVELKQSFLDNIVKIKSDEQKSLTPSFSITMFSLSIILMVICSYVVYMKFGAFYKVLHWKDVSSKLPELSNKLILSEKIVLTKDERLDLILALRTRLHYQPADSLGWLLLGLIGLANQDINMAILAMKKAYSLEPENPNIQRGYAQALIFSKNIVEKNKAYRILDTLEKKQ</sequence>
<evidence type="ECO:0000256" key="6">
    <source>
        <dbReference type="SAM" id="Phobius"/>
    </source>
</evidence>
<gene>
    <name evidence="8" type="primary">ccmI</name>
    <name evidence="8" type="ORF">O1U_0149</name>
</gene>
<dbReference type="InterPro" id="IPR017560">
    <property type="entry name" value="Cyt_c_biogenesis_CcmI"/>
</dbReference>
<evidence type="ECO:0000313" key="8">
    <source>
        <dbReference type="EMBL" id="EPE37690.1"/>
    </source>
</evidence>
<dbReference type="InterPro" id="IPR056413">
    <property type="entry name" value="TPR_CcmH_CycH"/>
</dbReference>
<dbReference type="PANTHER" id="PTHR47870:SF1">
    <property type="entry name" value="CYTOCHROME C-TYPE BIOGENESIS PROTEIN CCMH"/>
    <property type="match status" value="1"/>
</dbReference>
<feature type="domain" description="Cytochrome c-type biogenesis protein H TPR" evidence="7">
    <location>
        <begin position="120"/>
        <end position="234"/>
    </location>
</feature>
<dbReference type="SUPFAM" id="SSF48452">
    <property type="entry name" value="TPR-like"/>
    <property type="match status" value="1"/>
</dbReference>
<name>S3DJ08_9GAMM</name>
<dbReference type="InterPro" id="IPR019734">
    <property type="entry name" value="TPR_rpt"/>
</dbReference>
<keyword evidence="6" id="KW-0812">Transmembrane</keyword>
<dbReference type="AlphaFoldDB" id="S3DJ08"/>
<dbReference type="PROSITE" id="PS50005">
    <property type="entry name" value="TPR"/>
    <property type="match status" value="1"/>
</dbReference>
<feature type="transmembrane region" description="Helical" evidence="6">
    <location>
        <begin position="6"/>
        <end position="24"/>
    </location>
</feature>
<dbReference type="EMBL" id="AMSD01000001">
    <property type="protein sequence ID" value="EPE37690.1"/>
    <property type="molecule type" value="Genomic_DNA"/>
</dbReference>
<dbReference type="Pfam" id="PF23914">
    <property type="entry name" value="TPR_CcmH_CycH"/>
    <property type="match status" value="1"/>
</dbReference>
<keyword evidence="6" id="KW-1133">Transmembrane helix</keyword>
<evidence type="ECO:0000256" key="3">
    <source>
        <dbReference type="ARBA" id="ARBA00022748"/>
    </source>
</evidence>